<evidence type="ECO:0000256" key="1">
    <source>
        <dbReference type="ARBA" id="ARBA00006566"/>
    </source>
</evidence>
<reference evidence="16 17" key="1">
    <citation type="submission" date="2019-11" db="EMBL/GenBank/DDBJ databases">
        <title>Agromyces kandeliae sp. nov., isolated from mangrove soil.</title>
        <authorList>
            <person name="Wang R."/>
        </authorList>
    </citation>
    <scope>NUCLEOTIDE SEQUENCE [LARGE SCALE GENOMIC DNA]</scope>
    <source>
        <strain evidence="16 17">Q22</strain>
    </source>
</reference>
<evidence type="ECO:0000256" key="8">
    <source>
        <dbReference type="ARBA" id="ARBA00022842"/>
    </source>
</evidence>
<evidence type="ECO:0000256" key="12">
    <source>
        <dbReference type="NCBIfam" id="TIGR00131"/>
    </source>
</evidence>
<dbReference type="InterPro" id="IPR006204">
    <property type="entry name" value="GHMP_kinase_N_dom"/>
</dbReference>
<dbReference type="Gene3D" id="3.30.70.890">
    <property type="entry name" value="GHMP kinase, C-terminal domain"/>
    <property type="match status" value="1"/>
</dbReference>
<evidence type="ECO:0000256" key="2">
    <source>
        <dbReference type="ARBA" id="ARBA00022490"/>
    </source>
</evidence>
<feature type="domain" description="GHMP kinase N-terminal" evidence="13">
    <location>
        <begin position="96"/>
        <end position="183"/>
    </location>
</feature>
<evidence type="ECO:0000256" key="6">
    <source>
        <dbReference type="ARBA" id="ARBA00022777"/>
    </source>
</evidence>
<evidence type="ECO:0000259" key="13">
    <source>
        <dbReference type="Pfam" id="PF00288"/>
    </source>
</evidence>
<feature type="binding site" evidence="11">
    <location>
        <begin position="126"/>
        <end position="132"/>
    </location>
    <ligand>
        <name>ATP</name>
        <dbReference type="ChEBI" id="CHEBI:30616"/>
    </ligand>
</feature>
<dbReference type="InterPro" id="IPR019539">
    <property type="entry name" value="GalKase_N"/>
</dbReference>
<feature type="domain" description="GHMP kinase C-terminal" evidence="14">
    <location>
        <begin position="292"/>
        <end position="361"/>
    </location>
</feature>
<dbReference type="PANTHER" id="PTHR10457:SF7">
    <property type="entry name" value="GALACTOKINASE-RELATED"/>
    <property type="match status" value="1"/>
</dbReference>
<evidence type="ECO:0000259" key="14">
    <source>
        <dbReference type="Pfam" id="PF08544"/>
    </source>
</evidence>
<dbReference type="EMBL" id="WKJD01000016">
    <property type="protein sequence ID" value="MRX44189.1"/>
    <property type="molecule type" value="Genomic_DNA"/>
</dbReference>
<evidence type="ECO:0000256" key="7">
    <source>
        <dbReference type="ARBA" id="ARBA00022840"/>
    </source>
</evidence>
<evidence type="ECO:0000256" key="3">
    <source>
        <dbReference type="ARBA" id="ARBA00022679"/>
    </source>
</evidence>
<dbReference type="GO" id="GO:0005524">
    <property type="term" value="F:ATP binding"/>
    <property type="evidence" value="ECO:0007669"/>
    <property type="project" value="UniProtKB-UniRule"/>
</dbReference>
<dbReference type="PRINTS" id="PR00959">
    <property type="entry name" value="MEVGALKINASE"/>
</dbReference>
<comment type="subcellular location">
    <subcellularLocation>
        <location evidence="11">Cytoplasm</location>
    </subcellularLocation>
</comment>
<dbReference type="InterPro" id="IPR006206">
    <property type="entry name" value="Mevalonate/galactokinase"/>
</dbReference>
<comment type="similarity">
    <text evidence="1 11">Belongs to the GHMP kinase family. GalK subfamily.</text>
</comment>
<evidence type="ECO:0000256" key="4">
    <source>
        <dbReference type="ARBA" id="ARBA00022723"/>
    </source>
</evidence>
<dbReference type="InterPro" id="IPR036554">
    <property type="entry name" value="GHMP_kinase_C_sf"/>
</dbReference>
<dbReference type="NCBIfam" id="TIGR00131">
    <property type="entry name" value="gal_kin"/>
    <property type="match status" value="1"/>
</dbReference>
<feature type="binding site" evidence="11">
    <location>
        <position position="132"/>
    </location>
    <ligand>
        <name>Mg(2+)</name>
        <dbReference type="ChEBI" id="CHEBI:18420"/>
    </ligand>
</feature>
<dbReference type="InterPro" id="IPR022963">
    <property type="entry name" value="Galactokinase_bac"/>
</dbReference>
<keyword evidence="2 11" id="KW-0963">Cytoplasm</keyword>
<protein>
    <recommendedName>
        <fullName evidence="11 12">Galactokinase</fullName>
        <ecNumber evidence="11 12">2.7.1.6</ecNumber>
    </recommendedName>
    <alternativeName>
        <fullName evidence="11">Galactose kinase</fullName>
    </alternativeName>
</protein>
<dbReference type="InterPro" id="IPR000705">
    <property type="entry name" value="Galactokinase"/>
</dbReference>
<proteinExistence type="inferred from homology"/>
<dbReference type="PANTHER" id="PTHR10457">
    <property type="entry name" value="MEVALONATE KINASE/GALACTOKINASE"/>
    <property type="match status" value="1"/>
</dbReference>
<comment type="catalytic activity">
    <reaction evidence="11">
        <text>alpha-D-galactose + ATP = alpha-D-galactose 1-phosphate + ADP + H(+)</text>
        <dbReference type="Rhea" id="RHEA:13553"/>
        <dbReference type="ChEBI" id="CHEBI:15378"/>
        <dbReference type="ChEBI" id="CHEBI:28061"/>
        <dbReference type="ChEBI" id="CHEBI:30616"/>
        <dbReference type="ChEBI" id="CHEBI:58336"/>
        <dbReference type="ChEBI" id="CHEBI:456216"/>
        <dbReference type="EC" id="2.7.1.6"/>
    </reaction>
</comment>
<dbReference type="Pfam" id="PF00288">
    <property type="entry name" value="GHMP_kinases_N"/>
    <property type="match status" value="1"/>
</dbReference>
<keyword evidence="17" id="KW-1185">Reference proteome</keyword>
<keyword evidence="5 11" id="KW-0547">Nucleotide-binding</keyword>
<evidence type="ECO:0000259" key="15">
    <source>
        <dbReference type="Pfam" id="PF10509"/>
    </source>
</evidence>
<dbReference type="Proteomes" id="UP000476511">
    <property type="component" value="Unassembled WGS sequence"/>
</dbReference>
<dbReference type="GO" id="GO:0000287">
    <property type="term" value="F:magnesium ion binding"/>
    <property type="evidence" value="ECO:0007669"/>
    <property type="project" value="UniProtKB-UniRule"/>
</dbReference>
<feature type="binding site" evidence="11">
    <location>
        <position position="69"/>
    </location>
    <ligand>
        <name>ATP</name>
        <dbReference type="ChEBI" id="CHEBI:30616"/>
    </ligand>
</feature>
<evidence type="ECO:0000256" key="10">
    <source>
        <dbReference type="ARBA" id="ARBA00023277"/>
    </source>
</evidence>
<dbReference type="PROSITE" id="PS00627">
    <property type="entry name" value="GHMP_KINASES_ATP"/>
    <property type="match status" value="1"/>
</dbReference>
<feature type="active site" description="Proton acceptor" evidence="11">
    <location>
        <position position="176"/>
    </location>
</feature>
<keyword evidence="9 11" id="KW-0299">Galactose metabolism</keyword>
<keyword evidence="8 11" id="KW-0460">Magnesium</keyword>
<evidence type="ECO:0000313" key="16">
    <source>
        <dbReference type="EMBL" id="MRX44189.1"/>
    </source>
</evidence>
<name>A0A6L5R2F5_9MICO</name>
<dbReference type="RefSeq" id="WP_324613398.1">
    <property type="nucleotide sequence ID" value="NZ_WKJD01000016.1"/>
</dbReference>
<keyword evidence="3 11" id="KW-0808">Transferase</keyword>
<dbReference type="PRINTS" id="PR00473">
    <property type="entry name" value="GALCTOKINASE"/>
</dbReference>
<dbReference type="InterPro" id="IPR019741">
    <property type="entry name" value="Galactokinase_CS"/>
</dbReference>
<dbReference type="InterPro" id="IPR013750">
    <property type="entry name" value="GHMP_kinase_C_dom"/>
</dbReference>
<dbReference type="Gene3D" id="3.30.230.10">
    <property type="match status" value="1"/>
</dbReference>
<dbReference type="FunFam" id="3.30.230.10:FF:000017">
    <property type="entry name" value="Galactokinase"/>
    <property type="match status" value="1"/>
</dbReference>
<dbReference type="Pfam" id="PF08544">
    <property type="entry name" value="GHMP_kinases_C"/>
    <property type="match status" value="1"/>
</dbReference>
<dbReference type="EC" id="2.7.1.6" evidence="11 12"/>
<organism evidence="16 17">
    <name type="scientific">Agromyces kandeliae</name>
    <dbReference type="NCBI Taxonomy" id="2666141"/>
    <lineage>
        <taxon>Bacteria</taxon>
        <taxon>Bacillati</taxon>
        <taxon>Actinomycetota</taxon>
        <taxon>Actinomycetes</taxon>
        <taxon>Micrococcales</taxon>
        <taxon>Microbacteriaceae</taxon>
        <taxon>Agromyces</taxon>
    </lineage>
</organism>
<evidence type="ECO:0000256" key="5">
    <source>
        <dbReference type="ARBA" id="ARBA00022741"/>
    </source>
</evidence>
<keyword evidence="7 11" id="KW-0067">ATP-binding</keyword>
<dbReference type="InterPro" id="IPR014721">
    <property type="entry name" value="Ribsml_uS5_D2-typ_fold_subgr"/>
</dbReference>
<dbReference type="GO" id="GO:0004335">
    <property type="term" value="F:galactokinase activity"/>
    <property type="evidence" value="ECO:0007669"/>
    <property type="project" value="UniProtKB-UniRule"/>
</dbReference>
<feature type="domain" description="Galactokinase N-terminal" evidence="15">
    <location>
        <begin position="11"/>
        <end position="57"/>
    </location>
</feature>
<dbReference type="UniPathway" id="UPA00214"/>
<evidence type="ECO:0000256" key="9">
    <source>
        <dbReference type="ARBA" id="ARBA00023144"/>
    </source>
</evidence>
<dbReference type="PIRSF" id="PIRSF000530">
    <property type="entry name" value="Galactokinase"/>
    <property type="match status" value="1"/>
</dbReference>
<dbReference type="AlphaFoldDB" id="A0A6L5R2F5"/>
<keyword evidence="6 11" id="KW-0418">Kinase</keyword>
<sequence length="386" mass="40553">MTDAVASAQHLFAEQYGRRPAGVWSAPGRANLIGEHTDYNDGFVFPFAIDRRTTVALGDRDDRVVRVSSTFSPDTIEVHLDELTPDAVSGWAAYPLGVVWALGESGADLAHVRGVDLHIDSDVPVGAGLSSSAAIECAVALALDEHWGLGFDRPTLAKVGRLAENRVVGAPTGIMDQSASLLGEADSGVFLDCRSLDADVIPLGFAEAGLSLLVIDTRVSHAHATGGYAARRASCEAGAAALGAASLREVAVDDLDRAQDLLDDETFRRVRHVVTENQRVLDTVRTLRELGPGAIGPLLDASHVSMRDDFEISVPELDLAVETAQANGAIGARMTGGGFGGAAIALVIDDLVPVVARKVVEAFAEHGFREPGVFTVHAAQGARRDA</sequence>
<comment type="pathway">
    <text evidence="11">Carbohydrate metabolism; galactose metabolism.</text>
</comment>
<dbReference type="InterPro" id="IPR006203">
    <property type="entry name" value="GHMP_knse_ATP-bd_CS"/>
</dbReference>
<dbReference type="HAMAP" id="MF_00246">
    <property type="entry name" value="Galactokinase"/>
    <property type="match status" value="1"/>
</dbReference>
<feature type="binding site" evidence="11">
    <location>
        <begin position="35"/>
        <end position="38"/>
    </location>
    <ligand>
        <name>substrate</name>
    </ligand>
</feature>
<comment type="caution">
    <text evidence="16">The sequence shown here is derived from an EMBL/GenBank/DDBJ whole genome shotgun (WGS) entry which is preliminary data.</text>
</comment>
<comment type="function">
    <text evidence="11">Catalyzes the transfer of the gamma-phosphate of ATP to D-galactose to form alpha-D-galactose-1-phosphate (Gal-1-P).</text>
</comment>
<dbReference type="SUPFAM" id="SSF54211">
    <property type="entry name" value="Ribosomal protein S5 domain 2-like"/>
    <property type="match status" value="1"/>
</dbReference>
<evidence type="ECO:0000313" key="17">
    <source>
        <dbReference type="Proteomes" id="UP000476511"/>
    </source>
</evidence>
<dbReference type="Pfam" id="PF10509">
    <property type="entry name" value="GalKase_gal_bdg"/>
    <property type="match status" value="1"/>
</dbReference>
<feature type="binding site" evidence="11">
    <location>
        <position position="228"/>
    </location>
    <ligand>
        <name>substrate</name>
    </ligand>
</feature>
<dbReference type="InterPro" id="IPR020568">
    <property type="entry name" value="Ribosomal_Su5_D2-typ_SF"/>
</dbReference>
<dbReference type="FunFam" id="3.30.70.890:FF:000001">
    <property type="entry name" value="Galactokinase"/>
    <property type="match status" value="1"/>
</dbReference>
<keyword evidence="10 11" id="KW-0119">Carbohydrate metabolism</keyword>
<gene>
    <name evidence="11 16" type="primary">galK</name>
    <name evidence="16" type="ORF">GJR97_10680</name>
</gene>
<dbReference type="GO" id="GO:0005829">
    <property type="term" value="C:cytosol"/>
    <property type="evidence" value="ECO:0007669"/>
    <property type="project" value="TreeGrafter"/>
</dbReference>
<accession>A0A6L5R2F5</accession>
<dbReference type="PROSITE" id="PS00106">
    <property type="entry name" value="GALACTOKINASE"/>
    <property type="match status" value="1"/>
</dbReference>
<feature type="binding site" evidence="11">
    <location>
        <position position="164"/>
    </location>
    <ligand>
        <name>Mg(2+)</name>
        <dbReference type="ChEBI" id="CHEBI:18420"/>
    </ligand>
</feature>
<dbReference type="GO" id="GO:0006012">
    <property type="term" value="P:galactose metabolic process"/>
    <property type="evidence" value="ECO:0007669"/>
    <property type="project" value="UniProtKB-UniRule"/>
</dbReference>
<dbReference type="SUPFAM" id="SSF55060">
    <property type="entry name" value="GHMP Kinase, C-terminal domain"/>
    <property type="match status" value="1"/>
</dbReference>
<evidence type="ECO:0000256" key="11">
    <source>
        <dbReference type="HAMAP-Rule" id="MF_00246"/>
    </source>
</evidence>
<keyword evidence="4 11" id="KW-0479">Metal-binding</keyword>
<feature type="site" description="Transition state stabilizer" evidence="11">
    <location>
        <position position="29"/>
    </location>
</feature>